<dbReference type="PANTHER" id="PTHR37536">
    <property type="entry name" value="PUTATIVE (AFU_ORTHOLOGUE AFUA_3G02970)-RELATED"/>
    <property type="match status" value="1"/>
</dbReference>
<dbReference type="Proteomes" id="UP001552594">
    <property type="component" value="Unassembled WGS sequence"/>
</dbReference>
<dbReference type="CDD" id="cd13426">
    <property type="entry name" value="Peptidase_G1"/>
    <property type="match status" value="1"/>
</dbReference>
<feature type="region of interest" description="Disordered" evidence="1">
    <location>
        <begin position="214"/>
        <end position="259"/>
    </location>
</feature>
<reference evidence="2 3" key="1">
    <citation type="submission" date="2024-06" db="EMBL/GenBank/DDBJ databases">
        <title>The Natural Products Discovery Center: Release of the First 8490 Sequenced Strains for Exploring Actinobacteria Biosynthetic Diversity.</title>
        <authorList>
            <person name="Kalkreuter E."/>
            <person name="Kautsar S.A."/>
            <person name="Yang D."/>
            <person name="Bader C.D."/>
            <person name="Teijaro C.N."/>
            <person name="Fluegel L."/>
            <person name="Davis C.M."/>
            <person name="Simpson J.R."/>
            <person name="Lauterbach L."/>
            <person name="Steele A.D."/>
            <person name="Gui C."/>
            <person name="Meng S."/>
            <person name="Li G."/>
            <person name="Viehrig K."/>
            <person name="Ye F."/>
            <person name="Su P."/>
            <person name="Kiefer A.F."/>
            <person name="Nichols A."/>
            <person name="Cepeda A.J."/>
            <person name="Yan W."/>
            <person name="Fan B."/>
            <person name="Jiang Y."/>
            <person name="Adhikari A."/>
            <person name="Zheng C.-J."/>
            <person name="Schuster L."/>
            <person name="Cowan T.M."/>
            <person name="Smanski M.J."/>
            <person name="Chevrette M.G."/>
            <person name="De Carvalho L.P.S."/>
            <person name="Shen B."/>
        </authorList>
    </citation>
    <scope>NUCLEOTIDE SEQUENCE [LARGE SCALE GENOMIC DNA]</scope>
    <source>
        <strain evidence="2 3">NPDC052347</strain>
    </source>
</reference>
<organism evidence="2 3">
    <name type="scientific">Streptomyces orinoci</name>
    <name type="common">Streptoverticillium orinoci</name>
    <dbReference type="NCBI Taxonomy" id="67339"/>
    <lineage>
        <taxon>Bacteria</taxon>
        <taxon>Bacillati</taxon>
        <taxon>Actinomycetota</taxon>
        <taxon>Actinomycetes</taxon>
        <taxon>Kitasatosporales</taxon>
        <taxon>Streptomycetaceae</taxon>
        <taxon>Streptomyces</taxon>
    </lineage>
</organism>
<proteinExistence type="predicted"/>
<evidence type="ECO:0000313" key="3">
    <source>
        <dbReference type="Proteomes" id="UP001552594"/>
    </source>
</evidence>
<name>A0ABV3K5D9_STRON</name>
<gene>
    <name evidence="2" type="ORF">AB0L16_28750</name>
</gene>
<evidence type="ECO:0000256" key="1">
    <source>
        <dbReference type="SAM" id="MobiDB-lite"/>
    </source>
</evidence>
<dbReference type="Pfam" id="PF01828">
    <property type="entry name" value="Peptidase_A4"/>
    <property type="match status" value="1"/>
</dbReference>
<dbReference type="InterPro" id="IPR038656">
    <property type="entry name" value="Peptidase_G1_sf"/>
</dbReference>
<dbReference type="InterPro" id="IPR000250">
    <property type="entry name" value="Peptidase_G1"/>
</dbReference>
<dbReference type="PANTHER" id="PTHR37536:SF1">
    <property type="entry name" value="ASPERGILLOPEPSIN, PUTAITVE (AFU_ORTHOLOGUE AFUA_7G01200)"/>
    <property type="match status" value="1"/>
</dbReference>
<dbReference type="EMBL" id="JBFAUK010000031">
    <property type="protein sequence ID" value="MEV5510369.1"/>
    <property type="molecule type" value="Genomic_DNA"/>
</dbReference>
<keyword evidence="3" id="KW-1185">Reference proteome</keyword>
<evidence type="ECO:0000313" key="2">
    <source>
        <dbReference type="EMBL" id="MEV5510369.1"/>
    </source>
</evidence>
<protein>
    <submittedName>
        <fullName evidence="2">G1 family glutamic endopeptidase</fullName>
    </submittedName>
</protein>
<dbReference type="Gene3D" id="2.60.120.700">
    <property type="entry name" value="Peptidase G1"/>
    <property type="match status" value="1"/>
</dbReference>
<dbReference type="SUPFAM" id="SSF49899">
    <property type="entry name" value="Concanavalin A-like lectins/glucanases"/>
    <property type="match status" value="1"/>
</dbReference>
<comment type="caution">
    <text evidence="2">The sequence shown here is derived from an EMBL/GenBank/DDBJ whole genome shotgun (WGS) entry which is preliminary data.</text>
</comment>
<accession>A0ABV3K5D9</accession>
<dbReference type="InterPro" id="IPR013320">
    <property type="entry name" value="ConA-like_dom_sf"/>
</dbReference>
<sequence>MGISGRLPRHIGRSLVRPIGGSRTARATATALLLAGALAPIGAGTASAHTFGPHSAGIKDSNWGGYVAQGSFSKVTGSWVEPHATCNSSNDLFAPWVGLDGYGSQTVEQTGVQTDCSSGSPVLSAWYEMYPAAPVYWNDPVSEGDHFTASVVSQGNGAYTLTLTDDTQGWTETTEQSLDGRNASVEAVIESPTQSYPSFDRLDFSNVTVDGQPLDAVGPQPLTSGGYSPGALQGGSFTMTPGGPQPHTPHNARPPRVRS</sequence>
<dbReference type="RefSeq" id="WP_109279983.1">
    <property type="nucleotide sequence ID" value="NZ_JBFAUK010000031.1"/>
</dbReference>